<accession>A0A560WGT1</accession>
<dbReference type="OrthoDB" id="3403133at2"/>
<dbReference type="EMBL" id="VIUW01000001">
    <property type="protein sequence ID" value="TWD16778.1"/>
    <property type="molecule type" value="Genomic_DNA"/>
</dbReference>
<keyword evidence="2" id="KW-0540">Nuclease</keyword>
<dbReference type="AlphaFoldDB" id="A0A560WGT1"/>
<protein>
    <submittedName>
        <fullName evidence="2">TnsA endonuclease-like protein</fullName>
    </submittedName>
</protein>
<reference evidence="2 3" key="1">
    <citation type="submission" date="2019-06" db="EMBL/GenBank/DDBJ databases">
        <title>Sequencing the genomes of 1000 actinobacteria strains.</title>
        <authorList>
            <person name="Klenk H.-P."/>
        </authorList>
    </citation>
    <scope>NUCLEOTIDE SEQUENCE [LARGE SCALE GENOMIC DNA]</scope>
    <source>
        <strain evidence="2 3">DSM 18935</strain>
    </source>
</reference>
<dbReference type="GO" id="GO:0004519">
    <property type="term" value="F:endonuclease activity"/>
    <property type="evidence" value="ECO:0007669"/>
    <property type="project" value="UniProtKB-KW"/>
</dbReference>
<dbReference type="Pfam" id="PF08722">
    <property type="entry name" value="Tn7_TnsA-like_N"/>
    <property type="match status" value="1"/>
</dbReference>
<proteinExistence type="predicted"/>
<keyword evidence="3" id="KW-1185">Reference proteome</keyword>
<organism evidence="2 3">
    <name type="scientific">Marihabitans asiaticum</name>
    <dbReference type="NCBI Taxonomy" id="415218"/>
    <lineage>
        <taxon>Bacteria</taxon>
        <taxon>Bacillati</taxon>
        <taxon>Actinomycetota</taxon>
        <taxon>Actinomycetes</taxon>
        <taxon>Micrococcales</taxon>
        <taxon>Intrasporangiaceae</taxon>
        <taxon>Marihabitans</taxon>
    </lineage>
</organism>
<evidence type="ECO:0000313" key="3">
    <source>
        <dbReference type="Proteomes" id="UP000315628"/>
    </source>
</evidence>
<dbReference type="Proteomes" id="UP000315628">
    <property type="component" value="Unassembled WGS sequence"/>
</dbReference>
<name>A0A560WGT1_9MICO</name>
<feature type="domain" description="TnsA endonuclease N-terminal" evidence="1">
    <location>
        <begin position="134"/>
        <end position="204"/>
    </location>
</feature>
<evidence type="ECO:0000259" key="1">
    <source>
        <dbReference type="Pfam" id="PF08722"/>
    </source>
</evidence>
<gene>
    <name evidence="2" type="ORF">FB557_0315</name>
</gene>
<dbReference type="InterPro" id="IPR014833">
    <property type="entry name" value="TnsA_N"/>
</dbReference>
<dbReference type="RefSeq" id="WP_144855016.1">
    <property type="nucleotide sequence ID" value="NZ_BAAAYT010000006.1"/>
</dbReference>
<keyword evidence="2" id="KW-0378">Hydrolase</keyword>
<keyword evidence="2" id="KW-0255">Endonuclease</keyword>
<comment type="caution">
    <text evidence="2">The sequence shown here is derived from an EMBL/GenBank/DDBJ whole genome shotgun (WGS) entry which is preliminary data.</text>
</comment>
<evidence type="ECO:0000313" key="2">
    <source>
        <dbReference type="EMBL" id="TWD16778.1"/>
    </source>
</evidence>
<sequence length="298" mass="33336">MRSLESSVPHRLGRRTNFIPALEGKPAKWADVIESVSDAQKRASLAKSVVSTTLVRDPDGRPIVTTADVDVMAQLTPDQLFAVRRPASHKGMRNYISRVTVPSQAHDSRAVWCESFNELSHLRDLLITMQPTQVSTQPLRLEWVFASGVRSHVPDFLLRVDGGKTMLVDVTTRSKLDDPRLRSILQLTRATAETIGWEYEVRTELPPQRVRNLNFVHAGRRDVRQDRSSAARLLRQARRPIDVERASQLLGGGSLGYLRLWDLIAHGLAHIPLDEPIDIDSRVSSDRPAGGGSWLVNL</sequence>